<keyword evidence="3" id="KW-1185">Reference proteome</keyword>
<evidence type="ECO:0000313" key="2">
    <source>
        <dbReference type="EMBL" id="MDQ0418757.1"/>
    </source>
</evidence>
<comment type="caution">
    <text evidence="2">The sequence shown here is derived from an EMBL/GenBank/DDBJ whole genome shotgun (WGS) entry which is preliminary data.</text>
</comment>
<sequence>MNARKKFKIPDEIDKSIYLVRSFKFVYLLVVVPLIGLGWLIYEVFPDVDDAIYQQIRLILALLPLTLGVAMIVMRPIRERRNINLLQFLIWIVRFRQRQKKFYFKQKRMGG</sequence>
<gene>
    <name evidence="2" type="ORF">J2Z48_002961</name>
</gene>
<keyword evidence="1" id="KW-0472">Membrane</keyword>
<keyword evidence="1" id="KW-1133">Transmembrane helix</keyword>
<evidence type="ECO:0000313" key="3">
    <source>
        <dbReference type="Proteomes" id="UP001238450"/>
    </source>
</evidence>
<organism evidence="2 3">
    <name type="scientific">Croceifilum oryzae</name>
    <dbReference type="NCBI Taxonomy" id="1553429"/>
    <lineage>
        <taxon>Bacteria</taxon>
        <taxon>Bacillati</taxon>
        <taxon>Bacillota</taxon>
        <taxon>Bacilli</taxon>
        <taxon>Bacillales</taxon>
        <taxon>Thermoactinomycetaceae</taxon>
        <taxon>Croceifilum</taxon>
    </lineage>
</organism>
<feature type="transmembrane region" description="Helical" evidence="1">
    <location>
        <begin position="25"/>
        <end position="42"/>
    </location>
</feature>
<dbReference type="Proteomes" id="UP001238450">
    <property type="component" value="Unassembled WGS sequence"/>
</dbReference>
<accession>A0AAJ1TLK3</accession>
<name>A0AAJ1TLK3_9BACL</name>
<feature type="transmembrane region" description="Helical" evidence="1">
    <location>
        <begin position="54"/>
        <end position="74"/>
    </location>
</feature>
<proteinExistence type="predicted"/>
<dbReference type="AlphaFoldDB" id="A0AAJ1TLK3"/>
<reference evidence="2 3" key="1">
    <citation type="submission" date="2023-07" db="EMBL/GenBank/DDBJ databases">
        <title>Genomic Encyclopedia of Type Strains, Phase IV (KMG-IV): sequencing the most valuable type-strain genomes for metagenomic binning, comparative biology and taxonomic classification.</title>
        <authorList>
            <person name="Goeker M."/>
        </authorList>
    </citation>
    <scope>NUCLEOTIDE SEQUENCE [LARGE SCALE GENOMIC DNA]</scope>
    <source>
        <strain evidence="2 3">DSM 46876</strain>
    </source>
</reference>
<dbReference type="EMBL" id="JAUSUV010000017">
    <property type="protein sequence ID" value="MDQ0418757.1"/>
    <property type="molecule type" value="Genomic_DNA"/>
</dbReference>
<evidence type="ECO:0000256" key="1">
    <source>
        <dbReference type="SAM" id="Phobius"/>
    </source>
</evidence>
<dbReference type="RefSeq" id="WP_307254684.1">
    <property type="nucleotide sequence ID" value="NZ_JAUSUV010000017.1"/>
</dbReference>
<protein>
    <submittedName>
        <fullName evidence="2">Uncharacterized protein</fullName>
    </submittedName>
</protein>
<keyword evidence="1" id="KW-0812">Transmembrane</keyword>